<dbReference type="InterPro" id="IPR003593">
    <property type="entry name" value="AAA+_ATPase"/>
</dbReference>
<accession>A0ABY8SRK5</accession>
<keyword evidence="7 8" id="KW-0472">Membrane</keyword>
<evidence type="ECO:0000313" key="12">
    <source>
        <dbReference type="Proteomes" id="UP001240697"/>
    </source>
</evidence>
<dbReference type="PANTHER" id="PTHR43394">
    <property type="entry name" value="ATP-DEPENDENT PERMEASE MDL1, MITOCHONDRIAL"/>
    <property type="match status" value="1"/>
</dbReference>
<feature type="domain" description="ABC transporter" evidence="9">
    <location>
        <begin position="332"/>
        <end position="567"/>
    </location>
</feature>
<evidence type="ECO:0000259" key="9">
    <source>
        <dbReference type="PROSITE" id="PS50893"/>
    </source>
</evidence>
<dbReference type="PROSITE" id="PS50893">
    <property type="entry name" value="ABC_TRANSPORTER_2"/>
    <property type="match status" value="1"/>
</dbReference>
<dbReference type="InterPro" id="IPR027417">
    <property type="entry name" value="P-loop_NTPase"/>
</dbReference>
<dbReference type="PROSITE" id="PS50929">
    <property type="entry name" value="ABC_TM1F"/>
    <property type="match status" value="1"/>
</dbReference>
<protein>
    <submittedName>
        <fullName evidence="11">Type I secretion system permease/ATPase</fullName>
    </submittedName>
</protein>
<feature type="transmembrane region" description="Helical" evidence="8">
    <location>
        <begin position="57"/>
        <end position="77"/>
    </location>
</feature>
<keyword evidence="3 8" id="KW-0812">Transmembrane</keyword>
<evidence type="ECO:0000256" key="2">
    <source>
        <dbReference type="ARBA" id="ARBA00022475"/>
    </source>
</evidence>
<evidence type="ECO:0000256" key="7">
    <source>
        <dbReference type="ARBA" id="ARBA00023136"/>
    </source>
</evidence>
<dbReference type="Proteomes" id="UP001240697">
    <property type="component" value="Chromosome"/>
</dbReference>
<organism evidence="11 12">
    <name type="scientific">Comamonas resistens</name>
    <dbReference type="NCBI Taxonomy" id="3046670"/>
    <lineage>
        <taxon>Bacteria</taxon>
        <taxon>Pseudomonadati</taxon>
        <taxon>Pseudomonadota</taxon>
        <taxon>Betaproteobacteria</taxon>
        <taxon>Burkholderiales</taxon>
        <taxon>Comamonadaceae</taxon>
        <taxon>Comamonas</taxon>
    </lineage>
</organism>
<dbReference type="InterPro" id="IPR039421">
    <property type="entry name" value="Type_1_exporter"/>
</dbReference>
<keyword evidence="4" id="KW-0547">Nucleotide-binding</keyword>
<evidence type="ECO:0000256" key="6">
    <source>
        <dbReference type="ARBA" id="ARBA00022989"/>
    </source>
</evidence>
<dbReference type="SUPFAM" id="SSF52540">
    <property type="entry name" value="P-loop containing nucleoside triphosphate hydrolases"/>
    <property type="match status" value="1"/>
</dbReference>
<sequence>MSSPAFFERSELTRALWLFRREFVLVAVLSMVANVLMLAPTLYMLQVFDRVMVSRSELTLLAMSLITLFLFLVMAGAEWMRSRVLVLSGQRLDSVLSSRVFHASFETNLQQPGVASTRAFGDLVQLRQFLTGQGIFALFDTPWTPVYMAVLFLLHPMLGWASIGFALVQGALVWFGHRKAVAPSERAQEASRESAEYLQGKLRNVEALVPMGMVENLRGHWLKRYEKMLGAQSHAHDVSERLAVISKFIRYTQQSLALGLGALLVIDGQLSPGAMIAANVLMSRALAPIDSLANVWRAFMGAKGAFDRLEKLLQDNPGHDPALSRTAPSGRLGLRDVVAVALTREQPILKGVSLDVEPGTVTVVLGPSGSGKSTLARCMVGTWPHMSGEVLLDERPLAGWNRDELGPFIGYLPQDIELFDGSIAENIARMGEVDAARVIAAAQASGLHEMILSFPKGYDSPIGESGGLLSGGQRQRIGLARAIYGEPRLVVLDEPNANLDDVGEAALVTVVGELKAKGSAVVLISHRPGVLAVADRLVVLKDGIVQADGARDVVLQRLRAAAAPAGKTEGVPALA</sequence>
<name>A0ABY8SRK5_9BURK</name>
<feature type="transmembrane region" description="Helical" evidence="8">
    <location>
        <begin position="146"/>
        <end position="176"/>
    </location>
</feature>
<evidence type="ECO:0000256" key="3">
    <source>
        <dbReference type="ARBA" id="ARBA00022692"/>
    </source>
</evidence>
<dbReference type="Gene3D" id="3.40.50.300">
    <property type="entry name" value="P-loop containing nucleotide triphosphate hydrolases"/>
    <property type="match status" value="1"/>
</dbReference>
<reference evidence="11 12" key="1">
    <citation type="submission" date="2023-05" db="EMBL/GenBank/DDBJ databases">
        <authorList>
            <person name="Yin Y."/>
            <person name="Lu Z."/>
        </authorList>
    </citation>
    <scope>NUCLEOTIDE SEQUENCE [LARGE SCALE GENOMIC DNA]</scope>
    <source>
        <strain evidence="11 12">ZM22</strain>
    </source>
</reference>
<keyword evidence="6 8" id="KW-1133">Transmembrane helix</keyword>
<comment type="subcellular location">
    <subcellularLocation>
        <location evidence="1">Cell membrane</location>
        <topology evidence="1">Multi-pass membrane protein</topology>
    </subcellularLocation>
</comment>
<dbReference type="PROSITE" id="PS00211">
    <property type="entry name" value="ABC_TRANSPORTER_1"/>
    <property type="match status" value="1"/>
</dbReference>
<feature type="domain" description="ABC transmembrane type-1" evidence="10">
    <location>
        <begin position="24"/>
        <end position="301"/>
    </location>
</feature>
<dbReference type="Gene3D" id="1.20.1560.10">
    <property type="entry name" value="ABC transporter type 1, transmembrane domain"/>
    <property type="match status" value="1"/>
</dbReference>
<dbReference type="InterPro" id="IPR017871">
    <property type="entry name" value="ABC_transporter-like_CS"/>
</dbReference>
<dbReference type="RefSeq" id="WP_283485998.1">
    <property type="nucleotide sequence ID" value="NZ_CP125947.1"/>
</dbReference>
<dbReference type="SMART" id="SM00382">
    <property type="entry name" value="AAA"/>
    <property type="match status" value="1"/>
</dbReference>
<evidence type="ECO:0000256" key="5">
    <source>
        <dbReference type="ARBA" id="ARBA00022840"/>
    </source>
</evidence>
<dbReference type="Pfam" id="PF00664">
    <property type="entry name" value="ABC_membrane"/>
    <property type="match status" value="1"/>
</dbReference>
<keyword evidence="5" id="KW-0067">ATP-binding</keyword>
<dbReference type="InterPro" id="IPR003439">
    <property type="entry name" value="ABC_transporter-like_ATP-bd"/>
</dbReference>
<evidence type="ECO:0000313" key="11">
    <source>
        <dbReference type="EMBL" id="WHS64886.1"/>
    </source>
</evidence>
<keyword evidence="12" id="KW-1185">Reference proteome</keyword>
<dbReference type="PANTHER" id="PTHR43394:SF1">
    <property type="entry name" value="ATP-BINDING CASSETTE SUB-FAMILY B MEMBER 10, MITOCHONDRIAL"/>
    <property type="match status" value="1"/>
</dbReference>
<evidence type="ECO:0000256" key="8">
    <source>
        <dbReference type="SAM" id="Phobius"/>
    </source>
</evidence>
<evidence type="ECO:0000256" key="1">
    <source>
        <dbReference type="ARBA" id="ARBA00004651"/>
    </source>
</evidence>
<dbReference type="NCBIfam" id="TIGR01842">
    <property type="entry name" value="type_I_sec_PrtD"/>
    <property type="match status" value="1"/>
</dbReference>
<dbReference type="InterPro" id="IPR036640">
    <property type="entry name" value="ABC1_TM_sf"/>
</dbReference>
<dbReference type="InterPro" id="IPR010128">
    <property type="entry name" value="ATPase_T1SS_PrtD-like"/>
</dbReference>
<dbReference type="SUPFAM" id="SSF90123">
    <property type="entry name" value="ABC transporter transmembrane region"/>
    <property type="match status" value="1"/>
</dbReference>
<dbReference type="EMBL" id="CP125947">
    <property type="protein sequence ID" value="WHS64886.1"/>
    <property type="molecule type" value="Genomic_DNA"/>
</dbReference>
<gene>
    <name evidence="11" type="ORF">QMY55_20730</name>
</gene>
<dbReference type="InterPro" id="IPR011527">
    <property type="entry name" value="ABC1_TM_dom"/>
</dbReference>
<keyword evidence="2" id="KW-1003">Cell membrane</keyword>
<evidence type="ECO:0000256" key="4">
    <source>
        <dbReference type="ARBA" id="ARBA00022741"/>
    </source>
</evidence>
<feature type="transmembrane region" description="Helical" evidence="8">
    <location>
        <begin position="23"/>
        <end position="45"/>
    </location>
</feature>
<evidence type="ECO:0000259" key="10">
    <source>
        <dbReference type="PROSITE" id="PS50929"/>
    </source>
</evidence>
<proteinExistence type="predicted"/>
<dbReference type="Pfam" id="PF00005">
    <property type="entry name" value="ABC_tran"/>
    <property type="match status" value="1"/>
</dbReference>